<evidence type="ECO:0000313" key="2">
    <source>
        <dbReference type="EMBL" id="OEL18446.1"/>
    </source>
</evidence>
<sequence>MLRSKVASLEDEISRRKEETLQLESVVRERTAQMAALVGELELLQKVSVADDESVMKANTHNAMLEKQIERLGSDLGDQVRKGESLEARATQAEKKLHEFSLKLEHAEKTNADQRKKIQDLDDRLQHAQNKLSELENEAKLKAEELAKVHGMWLPHWLVVRAACYQELASAKWQVHGKPVLETLMQKVAEKSTYARELVEPYLQKAQNVAMADRSTATYRVCRDAVQPCVVKAQEFADHYWQECNKLAQPYITRIAAASEPYLSRASAALEPYMKRVTPAWKRLVSLTSKCHCQVQKGVSGFLESNELLSPLSADKLAWFTVSSSLAYVTPMPPVRHGLKLKLISGSHTCRRPRCSRCRCSPFTRSSRPLSGQYSFPVLTDMSCEAIAMQ</sequence>
<name>A0A1E5UZX2_9POAL</name>
<dbReference type="PANTHER" id="PTHR34360:SF11">
    <property type="entry name" value="OS04G0607150 PROTEIN"/>
    <property type="match status" value="1"/>
</dbReference>
<keyword evidence="1" id="KW-0175">Coiled coil</keyword>
<organism evidence="2 3">
    <name type="scientific">Dichanthelium oligosanthes</name>
    <dbReference type="NCBI Taxonomy" id="888268"/>
    <lineage>
        <taxon>Eukaryota</taxon>
        <taxon>Viridiplantae</taxon>
        <taxon>Streptophyta</taxon>
        <taxon>Embryophyta</taxon>
        <taxon>Tracheophyta</taxon>
        <taxon>Spermatophyta</taxon>
        <taxon>Magnoliopsida</taxon>
        <taxon>Liliopsida</taxon>
        <taxon>Poales</taxon>
        <taxon>Poaceae</taxon>
        <taxon>PACMAD clade</taxon>
        <taxon>Panicoideae</taxon>
        <taxon>Panicodae</taxon>
        <taxon>Paniceae</taxon>
        <taxon>Dichantheliinae</taxon>
        <taxon>Dichanthelium</taxon>
    </lineage>
</organism>
<dbReference type="AlphaFoldDB" id="A0A1E5UZX2"/>
<dbReference type="STRING" id="888268.A0A1E5UZX2"/>
<dbReference type="EMBL" id="LWDX02056586">
    <property type="protein sequence ID" value="OEL18446.1"/>
    <property type="molecule type" value="Genomic_DNA"/>
</dbReference>
<dbReference type="Proteomes" id="UP000095767">
    <property type="component" value="Unassembled WGS sequence"/>
</dbReference>
<comment type="caution">
    <text evidence="2">The sequence shown here is derived from an EMBL/GenBank/DDBJ whole genome shotgun (WGS) entry which is preliminary data.</text>
</comment>
<protein>
    <submittedName>
        <fullName evidence="2">Uncharacterized protein</fullName>
    </submittedName>
</protein>
<dbReference type="SUPFAM" id="SSF58113">
    <property type="entry name" value="Apolipoprotein A-I"/>
    <property type="match status" value="1"/>
</dbReference>
<evidence type="ECO:0000256" key="1">
    <source>
        <dbReference type="SAM" id="Coils"/>
    </source>
</evidence>
<dbReference type="OrthoDB" id="643140at2759"/>
<gene>
    <name evidence="2" type="ORF">BAE44_0020534</name>
</gene>
<proteinExistence type="predicted"/>
<dbReference type="Gene3D" id="1.20.5.340">
    <property type="match status" value="1"/>
</dbReference>
<accession>A0A1E5UZX2</accession>
<dbReference type="PANTHER" id="PTHR34360">
    <property type="entry name" value="OS08G0519400 PROTEIN"/>
    <property type="match status" value="1"/>
</dbReference>
<keyword evidence="3" id="KW-1185">Reference proteome</keyword>
<feature type="coiled-coil region" evidence="1">
    <location>
        <begin position="90"/>
        <end position="145"/>
    </location>
</feature>
<reference evidence="2 3" key="1">
    <citation type="submission" date="2016-09" db="EMBL/GenBank/DDBJ databases">
        <title>The draft genome of Dichanthelium oligosanthes: A C3 panicoid grass species.</title>
        <authorList>
            <person name="Studer A.J."/>
            <person name="Schnable J.C."/>
            <person name="Brutnell T.P."/>
        </authorList>
    </citation>
    <scope>NUCLEOTIDE SEQUENCE [LARGE SCALE GENOMIC DNA]</scope>
    <source>
        <strain evidence="3">cv. Kellogg 1175</strain>
        <tissue evidence="2">Leaf</tissue>
    </source>
</reference>
<evidence type="ECO:0000313" key="3">
    <source>
        <dbReference type="Proteomes" id="UP000095767"/>
    </source>
</evidence>